<organism evidence="1 2">
    <name type="scientific">Mariniblastus fucicola</name>
    <dbReference type="NCBI Taxonomy" id="980251"/>
    <lineage>
        <taxon>Bacteria</taxon>
        <taxon>Pseudomonadati</taxon>
        <taxon>Planctomycetota</taxon>
        <taxon>Planctomycetia</taxon>
        <taxon>Pirellulales</taxon>
        <taxon>Pirellulaceae</taxon>
        <taxon>Mariniblastus</taxon>
    </lineage>
</organism>
<dbReference type="Proteomes" id="UP000322214">
    <property type="component" value="Chromosome"/>
</dbReference>
<dbReference type="KEGG" id="mff:MFFC18_51600"/>
<gene>
    <name evidence="1" type="ORF">MFFC18_51600</name>
</gene>
<protein>
    <submittedName>
        <fullName evidence="1">Uncharacterized protein</fullName>
    </submittedName>
</protein>
<dbReference type="STRING" id="980251.GCA_001642875_03802"/>
<name>A0A5B9PKK7_9BACT</name>
<proteinExistence type="predicted"/>
<dbReference type="AlphaFoldDB" id="A0A5B9PKK7"/>
<keyword evidence="2" id="KW-1185">Reference proteome</keyword>
<dbReference type="EMBL" id="CP042912">
    <property type="protein sequence ID" value="QEG25236.1"/>
    <property type="molecule type" value="Genomic_DNA"/>
</dbReference>
<reference evidence="1 2" key="1">
    <citation type="submission" date="2019-08" db="EMBL/GenBank/DDBJ databases">
        <title>Deep-cultivation of Planctomycetes and their phenomic and genomic characterization uncovers novel biology.</title>
        <authorList>
            <person name="Wiegand S."/>
            <person name="Jogler M."/>
            <person name="Boedeker C."/>
            <person name="Pinto D."/>
            <person name="Vollmers J."/>
            <person name="Rivas-Marin E."/>
            <person name="Kohn T."/>
            <person name="Peeters S.H."/>
            <person name="Heuer A."/>
            <person name="Rast P."/>
            <person name="Oberbeckmann S."/>
            <person name="Bunk B."/>
            <person name="Jeske O."/>
            <person name="Meyerdierks A."/>
            <person name="Storesund J.E."/>
            <person name="Kallscheuer N."/>
            <person name="Luecker S."/>
            <person name="Lage O.M."/>
            <person name="Pohl T."/>
            <person name="Merkel B.J."/>
            <person name="Hornburger P."/>
            <person name="Mueller R.-W."/>
            <person name="Bruemmer F."/>
            <person name="Labrenz M."/>
            <person name="Spormann A.M."/>
            <person name="Op den Camp H."/>
            <person name="Overmann J."/>
            <person name="Amann R."/>
            <person name="Jetten M.S.M."/>
            <person name="Mascher T."/>
            <person name="Medema M.H."/>
            <person name="Devos D.P."/>
            <person name="Kaster A.-K."/>
            <person name="Ovreas L."/>
            <person name="Rohde M."/>
            <person name="Galperin M.Y."/>
            <person name="Jogler C."/>
        </authorList>
    </citation>
    <scope>NUCLEOTIDE SEQUENCE [LARGE SCALE GENOMIC DNA]</scope>
    <source>
        <strain evidence="1 2">FC18</strain>
    </source>
</reference>
<accession>A0A5B9PKK7</accession>
<evidence type="ECO:0000313" key="1">
    <source>
        <dbReference type="EMBL" id="QEG25236.1"/>
    </source>
</evidence>
<sequence length="66" mass="8088">MWKPDENEKQRLFDLYEECPLTVDRLPHTKEFDLLHEKLGKEISKNELFRVLANLRKRKELPKKPR</sequence>
<evidence type="ECO:0000313" key="2">
    <source>
        <dbReference type="Proteomes" id="UP000322214"/>
    </source>
</evidence>